<gene>
    <name evidence="9" type="ordered locus">Bathy13g01940</name>
</gene>
<feature type="region of interest" description="Disordered" evidence="8">
    <location>
        <begin position="1"/>
        <end position="35"/>
    </location>
</feature>
<feature type="compositionally biased region" description="Polar residues" evidence="8">
    <location>
        <begin position="152"/>
        <end position="162"/>
    </location>
</feature>
<reference evidence="9 10" key="1">
    <citation type="submission" date="2011-10" db="EMBL/GenBank/DDBJ databases">
        <authorList>
            <person name="Genoscope - CEA"/>
        </authorList>
    </citation>
    <scope>NUCLEOTIDE SEQUENCE [LARGE SCALE GENOMIC DNA]</scope>
    <source>
        <strain evidence="9 10">RCC 1105</strain>
    </source>
</reference>
<comment type="subcellular location">
    <subcellularLocation>
        <location evidence="2">Membrane</location>
    </subcellularLocation>
    <subcellularLocation>
        <location evidence="1">Plastid</location>
        <location evidence="1">Chloroplast</location>
    </subcellularLocation>
</comment>
<feature type="region of interest" description="Disordered" evidence="8">
    <location>
        <begin position="268"/>
        <end position="339"/>
    </location>
</feature>
<dbReference type="eggNOG" id="ENOG502QQ73">
    <property type="taxonomic scope" value="Eukaryota"/>
</dbReference>
<feature type="region of interest" description="Disordered" evidence="8">
    <location>
        <begin position="72"/>
        <end position="92"/>
    </location>
</feature>
<dbReference type="KEGG" id="bpg:Bathy13g01940"/>
<dbReference type="CDD" id="cd01635">
    <property type="entry name" value="Glycosyltransferase_GTB-type"/>
    <property type="match status" value="1"/>
</dbReference>
<dbReference type="SUPFAM" id="SSF53756">
    <property type="entry name" value="UDP-Glycosyltransferase/glycogen phosphorylase"/>
    <property type="match status" value="1"/>
</dbReference>
<feature type="region of interest" description="Disordered" evidence="8">
    <location>
        <begin position="682"/>
        <end position="716"/>
    </location>
</feature>
<dbReference type="PANTHER" id="PTHR46132">
    <property type="entry name" value="DIGALACTOSYLDIACYLGLYCEROL SYNTHASE 2, CHLOROPLASTIC"/>
    <property type="match status" value="1"/>
</dbReference>
<evidence type="ECO:0000256" key="7">
    <source>
        <dbReference type="ARBA" id="ARBA00023136"/>
    </source>
</evidence>
<evidence type="ECO:0008006" key="11">
    <source>
        <dbReference type="Google" id="ProtNLM"/>
    </source>
</evidence>
<dbReference type="Proteomes" id="UP000198341">
    <property type="component" value="Chromosome 13"/>
</dbReference>
<dbReference type="GeneID" id="19012146"/>
<dbReference type="GO" id="GO:0046481">
    <property type="term" value="F:digalactosyldiacylglycerol synthase activity"/>
    <property type="evidence" value="ECO:0007669"/>
    <property type="project" value="InterPro"/>
</dbReference>
<evidence type="ECO:0000256" key="4">
    <source>
        <dbReference type="ARBA" id="ARBA00022528"/>
    </source>
</evidence>
<dbReference type="PANTHER" id="PTHR46132:SF1">
    <property type="entry name" value="DIGALACTOSYLDIACYLGLYCEROL SYNTHASE 2, CHLOROPLASTIC"/>
    <property type="match status" value="1"/>
</dbReference>
<evidence type="ECO:0000313" key="10">
    <source>
        <dbReference type="Proteomes" id="UP000198341"/>
    </source>
</evidence>
<dbReference type="Pfam" id="PF13692">
    <property type="entry name" value="Glyco_trans_1_4"/>
    <property type="match status" value="1"/>
</dbReference>
<dbReference type="STRING" id="41875.K8F3A1"/>
<proteinExistence type="inferred from homology"/>
<keyword evidence="4" id="KW-0150">Chloroplast</keyword>
<dbReference type="RefSeq" id="XP_007509487.1">
    <property type="nucleotide sequence ID" value="XM_007509425.1"/>
</dbReference>
<accession>K8F3A1</accession>
<sequence length="963" mass="105237">MSGNNNNHPREDKGSGSGAAGSGSGSSSNNRNWTNEALHFSKGSVRLHEFRNAWERTIQDAKAKFIVVGNESNNNATKSSSSSNYERNQHTSPVWGGLQTAFSSSFENAALDRAISMESIRELAKRTVQKPINEGLLKVGDSQFMEKFKQRAASSNVGNTADASAVTGGLRRSASKADDLNTDANKTMWPSSPSSASSGRLKRSDSKNGGGEEDANIQSLSGRSSPFSSSQDLSAIIEKNVMPKVKDITENITKNLQRPPEGWDVFKAVSSSKPKSSSGGASTPHNSSSNNSSKNKKFTFSGLSSRRSSQESLRSLSDNETDNDGGGGDLQETTGEFDDVELREKFGKVTLQTTRRLLRKASSEALDTLKSKFTNPSSSGTETKGETNNEMVATTITTPLKTKEGEREQFSIVGGSSGGKKQDVSTQTTSPHAPRSIKEPGRKVAIVTTATLPWMTGTAVNPLLRAAYLARRGLHEVTLVVPFIPVDEQKTLHPNNVFESPEQQETFVRNWVKERCGFDVPNLKLNFYPGRYATDKMSIIPVGDVSSHIKNSNDVAVLEEPEHLNWFHTGPRWSDTFEHVVGIIHTNYLDYVRLENHGKVKEKALGFVNSVVSRVHCHKVIKLSDAVQEFPRSCTMNVHGVSPVFLDVGASKAAAKRVQLMREDDELLDNVGLTNSEPQFASITSTTKASSSSSSLSAAKRKKKKDINNKNNETNENERSVFTKGAYFLGKVVWGKGYHELLDCVEKHNANAEYGQTCPISMDVYGNGEDLESVERTAMDKKLPLNFKGRLDHANPTVHDYKIFVNPSLSDVVATTTAEALAMGKFVVCAKHPSNEFFSSFPNCLTYGNQEEFSQCMKKAFDTEPKPLSAEDAYRLSWEAATDRFLDAAELGPEHKEKQPGLSKVSESVAASAFYALNNIEGVRQALGAGKNTHSIDAPEKLDSNWKPEKWEVAGLASSTKKK</sequence>
<evidence type="ECO:0000256" key="1">
    <source>
        <dbReference type="ARBA" id="ARBA00004229"/>
    </source>
</evidence>
<dbReference type="GO" id="GO:0019375">
    <property type="term" value="P:galactolipid biosynthetic process"/>
    <property type="evidence" value="ECO:0007669"/>
    <property type="project" value="TreeGrafter"/>
</dbReference>
<dbReference type="EMBL" id="FO082266">
    <property type="protein sequence ID" value="CCO19290.1"/>
    <property type="molecule type" value="Genomic_DNA"/>
</dbReference>
<dbReference type="AlphaFoldDB" id="K8F3A1"/>
<dbReference type="InterPro" id="IPR044525">
    <property type="entry name" value="DGDG1/2"/>
</dbReference>
<dbReference type="FunFam" id="3.40.50.2000:FF:000067">
    <property type="entry name" value="Digalactosyldiacylglycerol synthase 1, chloroplastic"/>
    <property type="match status" value="1"/>
</dbReference>
<evidence type="ECO:0000256" key="6">
    <source>
        <dbReference type="ARBA" id="ARBA00022679"/>
    </source>
</evidence>
<feature type="compositionally biased region" description="Low complexity" evidence="8">
    <location>
        <begin position="72"/>
        <end position="84"/>
    </location>
</feature>
<dbReference type="GO" id="GO:0009707">
    <property type="term" value="C:chloroplast outer membrane"/>
    <property type="evidence" value="ECO:0007669"/>
    <property type="project" value="TreeGrafter"/>
</dbReference>
<dbReference type="Gene3D" id="3.40.50.2000">
    <property type="entry name" value="Glycogen Phosphorylase B"/>
    <property type="match status" value="1"/>
</dbReference>
<feature type="compositionally biased region" description="Gly residues" evidence="8">
    <location>
        <begin position="15"/>
        <end position="24"/>
    </location>
</feature>
<dbReference type="OrthoDB" id="44480at2759"/>
<evidence type="ECO:0000256" key="2">
    <source>
        <dbReference type="ARBA" id="ARBA00004370"/>
    </source>
</evidence>
<protein>
    <recommendedName>
        <fullName evidence="11">Digalactosyldiacylglycerol synthase</fullName>
    </recommendedName>
</protein>
<feature type="region of interest" description="Disordered" evidence="8">
    <location>
        <begin position="403"/>
        <end position="441"/>
    </location>
</feature>
<evidence type="ECO:0000256" key="5">
    <source>
        <dbReference type="ARBA" id="ARBA00022640"/>
    </source>
</evidence>
<keyword evidence="5" id="KW-0934">Plastid</keyword>
<comment type="similarity">
    <text evidence="3">Belongs to the glycosyltransferase group 1 family. Glycosyltransferase 4 subfamily.</text>
</comment>
<feature type="compositionally biased region" description="Low complexity" evidence="8">
    <location>
        <begin position="270"/>
        <end position="293"/>
    </location>
</feature>
<feature type="compositionally biased region" description="Polar residues" evidence="8">
    <location>
        <begin position="371"/>
        <end position="388"/>
    </location>
</feature>
<evidence type="ECO:0000256" key="8">
    <source>
        <dbReference type="SAM" id="MobiDB-lite"/>
    </source>
</evidence>
<evidence type="ECO:0000313" key="9">
    <source>
        <dbReference type="EMBL" id="CCO19290.1"/>
    </source>
</evidence>
<feature type="region of interest" description="Disordered" evidence="8">
    <location>
        <begin position="151"/>
        <end position="231"/>
    </location>
</feature>
<organism evidence="9 10">
    <name type="scientific">Bathycoccus prasinos</name>
    <dbReference type="NCBI Taxonomy" id="41875"/>
    <lineage>
        <taxon>Eukaryota</taxon>
        <taxon>Viridiplantae</taxon>
        <taxon>Chlorophyta</taxon>
        <taxon>Mamiellophyceae</taxon>
        <taxon>Mamiellales</taxon>
        <taxon>Bathycoccaceae</taxon>
        <taxon>Bathycoccus</taxon>
    </lineage>
</organism>
<keyword evidence="10" id="KW-1185">Reference proteome</keyword>
<name>K8F3A1_9CHLO</name>
<feature type="compositionally biased region" description="Low complexity" evidence="8">
    <location>
        <begin position="682"/>
        <end position="698"/>
    </location>
</feature>
<feature type="compositionally biased region" description="Low complexity" evidence="8">
    <location>
        <begin position="219"/>
        <end position="230"/>
    </location>
</feature>
<feature type="region of interest" description="Disordered" evidence="8">
    <location>
        <begin position="369"/>
        <end position="388"/>
    </location>
</feature>
<keyword evidence="6" id="KW-0808">Transferase</keyword>
<keyword evidence="7" id="KW-0472">Membrane</keyword>
<evidence type="ECO:0000256" key="3">
    <source>
        <dbReference type="ARBA" id="ARBA00009481"/>
    </source>
</evidence>
<feature type="compositionally biased region" description="Low complexity" evidence="8">
    <location>
        <begin position="301"/>
        <end position="318"/>
    </location>
</feature>